<dbReference type="OrthoDB" id="3237043at2"/>
<keyword evidence="3" id="KW-1185">Reference proteome</keyword>
<dbReference type="PRINTS" id="PR00081">
    <property type="entry name" value="GDHRDH"/>
</dbReference>
<dbReference type="Pfam" id="PF00106">
    <property type="entry name" value="adh_short"/>
    <property type="match status" value="1"/>
</dbReference>
<evidence type="ECO:0000313" key="2">
    <source>
        <dbReference type="EMBL" id="AGZ46005.1"/>
    </source>
</evidence>
<dbReference type="STRING" id="1246995.AFR_38755"/>
<sequence length="278" mass="29109">MTSQAIITAGSAGIGFETARGLLRSGYAVTIIARDEARGASAVRTLRDEIAGAEVRFLAADLSSLGTVRDLGARLAQEGPLHLLVNNAGGMFAHRWETADGLEASFVLNHLTPYLLTSALTGVLAAGAPSRVVQVTSSAMMAAVPDFADVEVPGEHYGLAVTGRAKLANLSWALDVADDLHERGITLVVADPGPAATPNAAAMEIRMLPPAMRSMWDVIQQGVQRPAAEAARPILHAATAPDLSPGTLVDAEQLRQHVTPEVTKAVRDLTERLLGPHA</sequence>
<dbReference type="InterPro" id="IPR036291">
    <property type="entry name" value="NAD(P)-bd_dom_sf"/>
</dbReference>
<dbReference type="RefSeq" id="WP_023562339.1">
    <property type="nucleotide sequence ID" value="NC_022657.1"/>
</dbReference>
<dbReference type="GO" id="GO:0016491">
    <property type="term" value="F:oxidoreductase activity"/>
    <property type="evidence" value="ECO:0007669"/>
    <property type="project" value="UniProtKB-KW"/>
</dbReference>
<gene>
    <name evidence="2" type="ORF">AFR_38755</name>
</gene>
<name>U5WDA8_9ACTN</name>
<dbReference type="eggNOG" id="COG0300">
    <property type="taxonomic scope" value="Bacteria"/>
</dbReference>
<dbReference type="KEGG" id="afs:AFR_38755"/>
<dbReference type="HOGENOM" id="CLU_010194_44_2_11"/>
<reference evidence="2 3" key="1">
    <citation type="journal article" date="2014" name="J. Biotechnol.">
        <title>Complete genome sequence of the actinobacterium Actinoplanes friuliensis HAG 010964, producer of the lipopeptide antibiotic friulimycin.</title>
        <authorList>
            <person name="Ruckert C."/>
            <person name="Szczepanowski R."/>
            <person name="Albersmeier A."/>
            <person name="Goesmann A."/>
            <person name="Fischer N."/>
            <person name="Steinkamper A."/>
            <person name="Puhler A."/>
            <person name="Biener R."/>
            <person name="Schwartz D."/>
            <person name="Kalinowski J."/>
        </authorList>
    </citation>
    <scope>NUCLEOTIDE SEQUENCE [LARGE SCALE GENOMIC DNA]</scope>
    <source>
        <strain evidence="2 3">DSM 7358</strain>
    </source>
</reference>
<accession>U5WDA8</accession>
<dbReference type="PATRIC" id="fig|1246995.3.peg.7842"/>
<evidence type="ECO:0000256" key="1">
    <source>
        <dbReference type="ARBA" id="ARBA00023002"/>
    </source>
</evidence>
<dbReference type="Proteomes" id="UP000017746">
    <property type="component" value="Chromosome"/>
</dbReference>
<dbReference type="PANTHER" id="PTHR43157">
    <property type="entry name" value="PHOSPHATIDYLINOSITOL-GLYCAN BIOSYNTHESIS CLASS F PROTEIN-RELATED"/>
    <property type="match status" value="1"/>
</dbReference>
<dbReference type="InterPro" id="IPR002347">
    <property type="entry name" value="SDR_fam"/>
</dbReference>
<protein>
    <submittedName>
        <fullName evidence="2">Short-chain dehydrogenase/reductase SDR</fullName>
    </submittedName>
</protein>
<dbReference type="Gene3D" id="3.40.50.720">
    <property type="entry name" value="NAD(P)-binding Rossmann-like Domain"/>
    <property type="match status" value="1"/>
</dbReference>
<keyword evidence="1" id="KW-0560">Oxidoreductase</keyword>
<dbReference type="SUPFAM" id="SSF51735">
    <property type="entry name" value="NAD(P)-binding Rossmann-fold domains"/>
    <property type="match status" value="1"/>
</dbReference>
<organism evidence="2 3">
    <name type="scientific">Actinoplanes friuliensis DSM 7358</name>
    <dbReference type="NCBI Taxonomy" id="1246995"/>
    <lineage>
        <taxon>Bacteria</taxon>
        <taxon>Bacillati</taxon>
        <taxon>Actinomycetota</taxon>
        <taxon>Actinomycetes</taxon>
        <taxon>Micromonosporales</taxon>
        <taxon>Micromonosporaceae</taxon>
        <taxon>Actinoplanes</taxon>
    </lineage>
</organism>
<dbReference type="PANTHER" id="PTHR43157:SF31">
    <property type="entry name" value="PHOSPHATIDYLINOSITOL-GLYCAN BIOSYNTHESIS CLASS F PROTEIN"/>
    <property type="match status" value="1"/>
</dbReference>
<dbReference type="EMBL" id="CP006272">
    <property type="protein sequence ID" value="AGZ46005.1"/>
    <property type="molecule type" value="Genomic_DNA"/>
</dbReference>
<evidence type="ECO:0000313" key="3">
    <source>
        <dbReference type="Proteomes" id="UP000017746"/>
    </source>
</evidence>
<proteinExistence type="predicted"/>
<dbReference type="AlphaFoldDB" id="U5WDA8"/>